<keyword evidence="9 10" id="KW-0030">Aminoacyl-tRNA synthetase</keyword>
<dbReference type="EMBL" id="JAELXS010000004">
    <property type="protein sequence ID" value="MBJ6122032.1"/>
    <property type="molecule type" value="Genomic_DNA"/>
</dbReference>
<sequence>MANLTLFNSLSRAMELFEPIDPDNVRVYSCGPTVYNYAHIGNLRAYVFTDTLSRVLRWKGWPLTHVINITDVGHLTSDADAGDDKMEAAARASGQDIWAIARHYTDAFKQNLRDLNIDDPSRFPLATEHVEGMIAWGQAIEARHCYRLPDGLYFDTATVPDYGRLARAGMDEREGRIDAVEGKRQAEDFAIWRTSAPGENRQMEWDSPWGRGAPGWHLECSVMSRAYLGERFDIHTGGIDHREIHHPNEIAQNQAMSGTADTGANYWLHNNFLVLRDTKMSKSSGEFMRLQTLVDRGFHPLSYRMMCLQAQYRSEMEFSWEGLAAAQTRLKRLVQAVETLKARPAVASAGSAAAYRERLDVAVSDDLATPRALTALDELLADKRVSPADRLAALADFDAVLGLGLATLTREALRVRPVSATIDEDAIAARLAERREARAAKEFARSDAIRDELAAAGVEVMDGDPIGWDWRLS</sequence>
<dbReference type="SUPFAM" id="SSF52374">
    <property type="entry name" value="Nucleotidylyl transferase"/>
    <property type="match status" value="1"/>
</dbReference>
<dbReference type="Gene3D" id="1.20.120.1910">
    <property type="entry name" value="Cysteine-tRNA ligase, C-terminal anti-codon recognition domain"/>
    <property type="match status" value="1"/>
</dbReference>
<dbReference type="RefSeq" id="WP_199037327.1">
    <property type="nucleotide sequence ID" value="NZ_JAELXS010000004.1"/>
</dbReference>
<evidence type="ECO:0000313" key="14">
    <source>
        <dbReference type="Proteomes" id="UP000640426"/>
    </source>
</evidence>
<organism evidence="13 14">
    <name type="scientific">Sphingomonas mollis</name>
    <dbReference type="NCBI Taxonomy" id="2795726"/>
    <lineage>
        <taxon>Bacteria</taxon>
        <taxon>Pseudomonadati</taxon>
        <taxon>Pseudomonadota</taxon>
        <taxon>Alphaproteobacteria</taxon>
        <taxon>Sphingomonadales</taxon>
        <taxon>Sphingomonadaceae</taxon>
        <taxon>Sphingomonas</taxon>
    </lineage>
</organism>
<evidence type="ECO:0000256" key="3">
    <source>
        <dbReference type="ARBA" id="ARBA00022598"/>
    </source>
</evidence>
<keyword evidence="4 10" id="KW-0479">Metal-binding</keyword>
<dbReference type="InterPro" id="IPR014729">
    <property type="entry name" value="Rossmann-like_a/b/a_fold"/>
</dbReference>
<keyword evidence="7 10" id="KW-0067">ATP-binding</keyword>
<evidence type="ECO:0000259" key="12">
    <source>
        <dbReference type="Pfam" id="PF23493"/>
    </source>
</evidence>
<dbReference type="NCBIfam" id="TIGR00435">
    <property type="entry name" value="cysS"/>
    <property type="match status" value="1"/>
</dbReference>
<comment type="subunit">
    <text evidence="2 10">Monomer.</text>
</comment>
<dbReference type="InterPro" id="IPR032678">
    <property type="entry name" value="tRNA-synt_1_cat_dom"/>
</dbReference>
<feature type="binding site" evidence="10">
    <location>
        <position position="220"/>
    </location>
    <ligand>
        <name>Zn(2+)</name>
        <dbReference type="ChEBI" id="CHEBI:29105"/>
    </ligand>
</feature>
<dbReference type="InterPro" id="IPR009080">
    <property type="entry name" value="tRNAsynth_Ia_anticodon-bd"/>
</dbReference>
<keyword evidence="14" id="KW-1185">Reference proteome</keyword>
<protein>
    <recommendedName>
        <fullName evidence="10">Cysteine--tRNA ligase</fullName>
        <ecNumber evidence="10">6.1.1.16</ecNumber>
    </recommendedName>
    <alternativeName>
        <fullName evidence="10">Cysteinyl-tRNA synthetase</fullName>
        <shortName evidence="10">CysRS</shortName>
    </alternativeName>
</protein>
<keyword evidence="10" id="KW-0963">Cytoplasm</keyword>
<dbReference type="Pfam" id="PF23493">
    <property type="entry name" value="CysS_C"/>
    <property type="match status" value="1"/>
</dbReference>
<dbReference type="InterPro" id="IPR056411">
    <property type="entry name" value="CysS_C"/>
</dbReference>
<comment type="similarity">
    <text evidence="1 10">Belongs to the class-I aminoacyl-tRNA synthetase family.</text>
</comment>
<evidence type="ECO:0000256" key="2">
    <source>
        <dbReference type="ARBA" id="ARBA00011245"/>
    </source>
</evidence>
<name>A0ABS0XPR2_9SPHN</name>
<dbReference type="PANTHER" id="PTHR10890">
    <property type="entry name" value="CYSTEINYL-TRNA SYNTHETASE"/>
    <property type="match status" value="1"/>
</dbReference>
<dbReference type="GO" id="GO:0004817">
    <property type="term" value="F:cysteine-tRNA ligase activity"/>
    <property type="evidence" value="ECO:0007669"/>
    <property type="project" value="UniProtKB-EC"/>
</dbReference>
<dbReference type="Gene3D" id="3.40.50.620">
    <property type="entry name" value="HUPs"/>
    <property type="match status" value="1"/>
</dbReference>
<comment type="catalytic activity">
    <reaction evidence="10">
        <text>tRNA(Cys) + L-cysteine + ATP = L-cysteinyl-tRNA(Cys) + AMP + diphosphate</text>
        <dbReference type="Rhea" id="RHEA:17773"/>
        <dbReference type="Rhea" id="RHEA-COMP:9661"/>
        <dbReference type="Rhea" id="RHEA-COMP:9679"/>
        <dbReference type="ChEBI" id="CHEBI:30616"/>
        <dbReference type="ChEBI" id="CHEBI:33019"/>
        <dbReference type="ChEBI" id="CHEBI:35235"/>
        <dbReference type="ChEBI" id="CHEBI:78442"/>
        <dbReference type="ChEBI" id="CHEBI:78517"/>
        <dbReference type="ChEBI" id="CHEBI:456215"/>
        <dbReference type="EC" id="6.1.1.16"/>
    </reaction>
</comment>
<evidence type="ECO:0000256" key="6">
    <source>
        <dbReference type="ARBA" id="ARBA00022833"/>
    </source>
</evidence>
<comment type="subcellular location">
    <subcellularLocation>
        <location evidence="10">Cytoplasm</location>
    </subcellularLocation>
</comment>
<evidence type="ECO:0000256" key="4">
    <source>
        <dbReference type="ARBA" id="ARBA00022723"/>
    </source>
</evidence>
<feature type="binding site" evidence="10">
    <location>
        <position position="30"/>
    </location>
    <ligand>
        <name>Zn(2+)</name>
        <dbReference type="ChEBI" id="CHEBI:29105"/>
    </ligand>
</feature>
<dbReference type="Pfam" id="PF01406">
    <property type="entry name" value="tRNA-synt_1e"/>
    <property type="match status" value="1"/>
</dbReference>
<dbReference type="InterPro" id="IPR015803">
    <property type="entry name" value="Cys-tRNA-ligase"/>
</dbReference>
<evidence type="ECO:0000259" key="11">
    <source>
        <dbReference type="Pfam" id="PF01406"/>
    </source>
</evidence>
<dbReference type="Proteomes" id="UP000640426">
    <property type="component" value="Unassembled WGS sequence"/>
</dbReference>
<keyword evidence="5 10" id="KW-0547">Nucleotide-binding</keyword>
<feature type="binding site" evidence="10">
    <location>
        <position position="245"/>
    </location>
    <ligand>
        <name>Zn(2+)</name>
        <dbReference type="ChEBI" id="CHEBI:29105"/>
    </ligand>
</feature>
<feature type="domain" description="Cysteinyl-tRNA ligase anticodon binding" evidence="12">
    <location>
        <begin position="427"/>
        <end position="464"/>
    </location>
</feature>
<dbReference type="SUPFAM" id="SSF47323">
    <property type="entry name" value="Anticodon-binding domain of a subclass of class I aminoacyl-tRNA synthetases"/>
    <property type="match status" value="1"/>
</dbReference>
<gene>
    <name evidence="10" type="primary">cysS</name>
    <name evidence="13" type="ORF">JAO74_09535</name>
</gene>
<keyword evidence="6 10" id="KW-0862">Zinc</keyword>
<feature type="domain" description="tRNA synthetases class I catalytic" evidence="11">
    <location>
        <begin position="17"/>
        <end position="327"/>
    </location>
</feature>
<evidence type="ECO:0000256" key="1">
    <source>
        <dbReference type="ARBA" id="ARBA00005594"/>
    </source>
</evidence>
<evidence type="ECO:0000256" key="10">
    <source>
        <dbReference type="HAMAP-Rule" id="MF_00041"/>
    </source>
</evidence>
<dbReference type="PRINTS" id="PR00983">
    <property type="entry name" value="TRNASYNTHCYS"/>
</dbReference>
<evidence type="ECO:0000256" key="9">
    <source>
        <dbReference type="ARBA" id="ARBA00023146"/>
    </source>
</evidence>
<dbReference type="PANTHER" id="PTHR10890:SF3">
    <property type="entry name" value="CYSTEINE--TRNA LIGASE, CYTOPLASMIC"/>
    <property type="match status" value="1"/>
</dbReference>
<feature type="binding site" evidence="10">
    <location>
        <position position="249"/>
    </location>
    <ligand>
        <name>Zn(2+)</name>
        <dbReference type="ChEBI" id="CHEBI:29105"/>
    </ligand>
</feature>
<accession>A0ABS0XPR2</accession>
<feature type="binding site" evidence="10">
    <location>
        <position position="282"/>
    </location>
    <ligand>
        <name>ATP</name>
        <dbReference type="ChEBI" id="CHEBI:30616"/>
    </ligand>
</feature>
<evidence type="ECO:0000313" key="13">
    <source>
        <dbReference type="EMBL" id="MBJ6122032.1"/>
    </source>
</evidence>
<keyword evidence="3 10" id="KW-0436">Ligase</keyword>
<dbReference type="EC" id="6.1.1.16" evidence="10"/>
<feature type="short sequence motif" description="'KMSKS' region" evidence="10">
    <location>
        <begin position="279"/>
        <end position="283"/>
    </location>
</feature>
<evidence type="ECO:0000256" key="8">
    <source>
        <dbReference type="ARBA" id="ARBA00022917"/>
    </source>
</evidence>
<proteinExistence type="inferred from homology"/>
<dbReference type="InterPro" id="IPR024909">
    <property type="entry name" value="Cys-tRNA/MSH_ligase"/>
</dbReference>
<keyword evidence="8 10" id="KW-0648">Protein biosynthesis</keyword>
<evidence type="ECO:0000256" key="7">
    <source>
        <dbReference type="ARBA" id="ARBA00022840"/>
    </source>
</evidence>
<comment type="cofactor">
    <cofactor evidence="10">
        <name>Zn(2+)</name>
        <dbReference type="ChEBI" id="CHEBI:29105"/>
    </cofactor>
    <text evidence="10">Binds 1 zinc ion per subunit.</text>
</comment>
<comment type="caution">
    <text evidence="13">The sequence shown here is derived from an EMBL/GenBank/DDBJ whole genome shotgun (WGS) entry which is preliminary data.</text>
</comment>
<reference evidence="14" key="1">
    <citation type="submission" date="2020-12" db="EMBL/GenBank/DDBJ databases">
        <title>Hymenobacter sp.</title>
        <authorList>
            <person name="Kim M.K."/>
        </authorList>
    </citation>
    <scope>NUCLEOTIDE SEQUENCE [LARGE SCALE GENOMIC DNA]</scope>
    <source>
        <strain evidence="14">BT553</strain>
    </source>
</reference>
<evidence type="ECO:0000256" key="5">
    <source>
        <dbReference type="ARBA" id="ARBA00022741"/>
    </source>
</evidence>
<feature type="short sequence motif" description="'HIGH' region" evidence="10">
    <location>
        <begin position="32"/>
        <end position="42"/>
    </location>
</feature>
<dbReference type="HAMAP" id="MF_00041">
    <property type="entry name" value="Cys_tRNA_synth"/>
    <property type="match status" value="1"/>
</dbReference>